<evidence type="ECO:0000313" key="13">
    <source>
        <dbReference type="Proteomes" id="UP000290657"/>
    </source>
</evidence>
<feature type="coiled-coil region" evidence="9">
    <location>
        <begin position="673"/>
        <end position="732"/>
    </location>
</feature>
<evidence type="ECO:0000256" key="8">
    <source>
        <dbReference type="ARBA" id="ARBA00023136"/>
    </source>
</evidence>
<evidence type="ECO:0000256" key="10">
    <source>
        <dbReference type="SAM" id="Phobius"/>
    </source>
</evidence>
<evidence type="ECO:0000256" key="2">
    <source>
        <dbReference type="ARBA" id="ARBA00004141"/>
    </source>
</evidence>
<accession>A0A4Q0XVP3</accession>
<dbReference type="PRINTS" id="PR00344">
    <property type="entry name" value="BCTRLSENSOR"/>
</dbReference>
<protein>
    <recommendedName>
        <fullName evidence="4">histidine kinase</fullName>
        <ecNumber evidence="4">2.7.13.3</ecNumber>
    </recommendedName>
</protein>
<dbReference type="PROSITE" id="PS50109">
    <property type="entry name" value="HIS_KIN"/>
    <property type="match status" value="1"/>
</dbReference>
<comment type="catalytic activity">
    <reaction evidence="1">
        <text>ATP + protein L-histidine = ADP + protein N-phospho-L-histidine.</text>
        <dbReference type="EC" id="2.7.13.3"/>
    </reaction>
</comment>
<dbReference type="GO" id="GO:0022857">
    <property type="term" value="F:transmembrane transporter activity"/>
    <property type="evidence" value="ECO:0007669"/>
    <property type="project" value="InterPro"/>
</dbReference>
<dbReference type="PANTHER" id="PTHR43065:SF47">
    <property type="match status" value="1"/>
</dbReference>
<keyword evidence="5" id="KW-0597">Phosphoprotein</keyword>
<dbReference type="CDD" id="cd10322">
    <property type="entry name" value="SLC5sbd"/>
    <property type="match status" value="1"/>
</dbReference>
<keyword evidence="8 10" id="KW-0472">Membrane</keyword>
<dbReference type="InterPro" id="IPR005467">
    <property type="entry name" value="His_kinase_dom"/>
</dbReference>
<feature type="transmembrane region" description="Helical" evidence="10">
    <location>
        <begin position="330"/>
        <end position="362"/>
    </location>
</feature>
<sequence>MFSIYILVAFFLSYMLLLSLSAYFIKKQDTQNRIASSVWIYALSLTIYCTAWTYYGGVGKALNSGFAFLAVYLGPTLMIFLWPVILKKMVRIKNLYKITSIADLISARYDKSRMVGAVVSIAALIGTVPYISIQLKSLVTSINILTIDNYHPSESDQFLTSDSVGFLIVSLMIIFTIIFGLRKLDPTERHQGMMIMVAIEGVIKLLAIIIVGLFVTYYMFDGLNDIFDKAKAAGVYSSVNNNVASYSNWISILILSMFAVMFLPRQFHVSVVENSNEQHVYKAMWILPLYLLLITFFTMPIALGGVLSNESQTLIDFYVLTLPISQNSEIITLIAFLGGFSASTSMIMITSMTMSIMISNYLLLPLIESYEGFSFLKKRILLLRWIIVAVFVFAGYLFYIFVTKSYLLVDVGLISFAAILQFVPALLGGLFWKGANKRGAMSGMLAGFLVWFFTLIIPQFVNTNWISTDILKEGLLGVGLLRPQQLFGLGGYDMLTHSLFWSMFFNISLFVFVSIFTHKTQEERKVSDDFIDILDFKEQFEVSEELKSHINLSKKIETYKRVLNAYYKEEKTIEVLNDILKELGFTDKTSLNIIELARLHGQVERYLSGTVGAASAHSIMEKSYAFKHSESKELSKTYADILSKMKVTPKEFNEKINFYVEKEKILLKHSIQLQEKIAQRDKEIEARRKAEAEIRYLNENLEKKVKERTQELQQSMEKLEQTQEHLIETEKLASLGGLVAGVAHEINTPVGLSLTGITHFSDITKKLKKDYENGDLGEDEFNAYIDTSYKLAKTIRLNLEKTAHLVKSFKQVAVDQSVEEKREIKLNQYINEVVLSLHNKLKQTKIDVLVHCPKELSISSYPGDISQILTNLIMNSLIHGFKKEDEGSIQIDVNKVGDAIQIIYKDTGKGIPTENLKKIYEPFFTTNREGGGSGLGLNIIYNLVTKKLGGVIVCESSEGEGVTFTMTLPL</sequence>
<dbReference type="Gene3D" id="1.10.287.130">
    <property type="match status" value="1"/>
</dbReference>
<dbReference type="InterPro" id="IPR003661">
    <property type="entry name" value="HisK_dim/P_dom"/>
</dbReference>
<dbReference type="RefSeq" id="WP_128995648.1">
    <property type="nucleotide sequence ID" value="NZ_PDKN01000002.1"/>
</dbReference>
<feature type="transmembrane region" description="Helical" evidence="10">
    <location>
        <begin position="382"/>
        <end position="401"/>
    </location>
</feature>
<reference evidence="12 13" key="1">
    <citation type="submission" date="2017-10" db="EMBL/GenBank/DDBJ databases">
        <title>Genomics of the genus Arcobacter.</title>
        <authorList>
            <person name="Perez-Cataluna A."/>
            <person name="Figueras M.J."/>
        </authorList>
    </citation>
    <scope>NUCLEOTIDE SEQUENCE [LARGE SCALE GENOMIC DNA]</scope>
    <source>
        <strain evidence="12 13">CECT 8987</strain>
    </source>
</reference>
<feature type="domain" description="Histidine kinase" evidence="11">
    <location>
        <begin position="741"/>
        <end position="970"/>
    </location>
</feature>
<evidence type="ECO:0000256" key="7">
    <source>
        <dbReference type="ARBA" id="ARBA00022989"/>
    </source>
</evidence>
<dbReference type="InterPro" id="IPR036890">
    <property type="entry name" value="HATPase_C_sf"/>
</dbReference>
<comment type="subcellular location">
    <subcellularLocation>
        <location evidence="2">Membrane</location>
        <topology evidence="2">Multi-pass membrane protein</topology>
    </subcellularLocation>
</comment>
<feature type="transmembrane region" description="Helical" evidence="10">
    <location>
        <begin position="67"/>
        <end position="86"/>
    </location>
</feature>
<proteinExistence type="inferred from homology"/>
<dbReference type="GO" id="GO:0000155">
    <property type="term" value="F:phosphorelay sensor kinase activity"/>
    <property type="evidence" value="ECO:0007669"/>
    <property type="project" value="InterPro"/>
</dbReference>
<evidence type="ECO:0000256" key="9">
    <source>
        <dbReference type="SAM" id="Coils"/>
    </source>
</evidence>
<comment type="caution">
    <text evidence="12">The sequence shown here is derived from an EMBL/GenBank/DDBJ whole genome shotgun (WGS) entry which is preliminary data.</text>
</comment>
<feature type="transmembrane region" description="Helical" evidence="10">
    <location>
        <begin position="114"/>
        <end position="133"/>
    </location>
</feature>
<dbReference type="InterPro" id="IPR038377">
    <property type="entry name" value="Na/Glc_symporter_sf"/>
</dbReference>
<keyword evidence="13" id="KW-1185">Reference proteome</keyword>
<comment type="similarity">
    <text evidence="3">Belongs to the sodium:solute symporter (SSF) (TC 2.A.21) family.</text>
</comment>
<dbReference type="Pfam" id="PF02518">
    <property type="entry name" value="HATPase_c"/>
    <property type="match status" value="1"/>
</dbReference>
<dbReference type="GO" id="GO:0016020">
    <property type="term" value="C:membrane"/>
    <property type="evidence" value="ECO:0007669"/>
    <property type="project" value="UniProtKB-SubCell"/>
</dbReference>
<name>A0A4Q0XVP3_9BACT</name>
<dbReference type="Gene3D" id="3.30.565.10">
    <property type="entry name" value="Histidine kinase-like ATPase, C-terminal domain"/>
    <property type="match status" value="1"/>
</dbReference>
<organism evidence="12 13">
    <name type="scientific">Candidatus Marinarcus aquaticus</name>
    <dbReference type="NCBI Taxonomy" id="2044504"/>
    <lineage>
        <taxon>Bacteria</taxon>
        <taxon>Pseudomonadati</taxon>
        <taxon>Campylobacterota</taxon>
        <taxon>Epsilonproteobacteria</taxon>
        <taxon>Campylobacterales</taxon>
        <taxon>Arcobacteraceae</taxon>
        <taxon>Candidatus Marinarcus</taxon>
    </lineage>
</organism>
<evidence type="ECO:0000313" key="12">
    <source>
        <dbReference type="EMBL" id="RXJ60299.1"/>
    </source>
</evidence>
<keyword evidence="7 10" id="KW-1133">Transmembrane helix</keyword>
<evidence type="ECO:0000256" key="3">
    <source>
        <dbReference type="ARBA" id="ARBA00006434"/>
    </source>
</evidence>
<feature type="transmembrane region" description="Helical" evidence="10">
    <location>
        <begin position="444"/>
        <end position="461"/>
    </location>
</feature>
<dbReference type="OrthoDB" id="9769169at2"/>
<dbReference type="Proteomes" id="UP000290657">
    <property type="component" value="Unassembled WGS sequence"/>
</dbReference>
<evidence type="ECO:0000259" key="11">
    <source>
        <dbReference type="PROSITE" id="PS50109"/>
    </source>
</evidence>
<dbReference type="InterPro" id="IPR004358">
    <property type="entry name" value="Sig_transdc_His_kin-like_C"/>
</dbReference>
<feature type="transmembrane region" description="Helical" evidence="10">
    <location>
        <begin position="37"/>
        <end position="55"/>
    </location>
</feature>
<dbReference type="AlphaFoldDB" id="A0A4Q0XVP3"/>
<feature type="transmembrane region" description="Helical" evidence="10">
    <location>
        <begin position="285"/>
        <end position="307"/>
    </location>
</feature>
<dbReference type="EC" id="2.7.13.3" evidence="4"/>
<feature type="transmembrane region" description="Helical" evidence="10">
    <location>
        <begin position="413"/>
        <end position="432"/>
    </location>
</feature>
<gene>
    <name evidence="12" type="ORF">CRV04_04675</name>
</gene>
<evidence type="ECO:0000256" key="6">
    <source>
        <dbReference type="ARBA" id="ARBA00022692"/>
    </source>
</evidence>
<dbReference type="PROSITE" id="PS50283">
    <property type="entry name" value="NA_SOLUT_SYMP_3"/>
    <property type="match status" value="1"/>
</dbReference>
<dbReference type="CDD" id="cd00082">
    <property type="entry name" value="HisKA"/>
    <property type="match status" value="1"/>
</dbReference>
<dbReference type="EMBL" id="PDKN01000002">
    <property type="protein sequence ID" value="RXJ60299.1"/>
    <property type="molecule type" value="Genomic_DNA"/>
</dbReference>
<feature type="transmembrane region" description="Helical" evidence="10">
    <location>
        <begin position="6"/>
        <end position="25"/>
    </location>
</feature>
<dbReference type="InterPro" id="IPR001734">
    <property type="entry name" value="Na/solute_symporter"/>
</dbReference>
<feature type="transmembrane region" description="Helical" evidence="10">
    <location>
        <begin position="193"/>
        <end position="220"/>
    </location>
</feature>
<dbReference type="SMART" id="SM00387">
    <property type="entry name" value="HATPase_c"/>
    <property type="match status" value="1"/>
</dbReference>
<evidence type="ECO:0000256" key="4">
    <source>
        <dbReference type="ARBA" id="ARBA00012438"/>
    </source>
</evidence>
<evidence type="ECO:0000256" key="5">
    <source>
        <dbReference type="ARBA" id="ARBA00022553"/>
    </source>
</evidence>
<dbReference type="SUPFAM" id="SSF55874">
    <property type="entry name" value="ATPase domain of HSP90 chaperone/DNA topoisomerase II/histidine kinase"/>
    <property type="match status" value="1"/>
</dbReference>
<dbReference type="Gene3D" id="1.20.1730.10">
    <property type="entry name" value="Sodium/glucose cotransporter"/>
    <property type="match status" value="1"/>
</dbReference>
<dbReference type="PANTHER" id="PTHR43065">
    <property type="entry name" value="SENSOR HISTIDINE KINASE"/>
    <property type="match status" value="1"/>
</dbReference>
<feature type="transmembrane region" description="Helical" evidence="10">
    <location>
        <begin position="499"/>
        <end position="517"/>
    </location>
</feature>
<keyword evidence="6 10" id="KW-0812">Transmembrane</keyword>
<evidence type="ECO:0000256" key="1">
    <source>
        <dbReference type="ARBA" id="ARBA00000085"/>
    </source>
</evidence>
<feature type="transmembrane region" description="Helical" evidence="10">
    <location>
        <begin position="246"/>
        <end position="264"/>
    </location>
</feature>
<dbReference type="InterPro" id="IPR003594">
    <property type="entry name" value="HATPase_dom"/>
</dbReference>
<keyword evidence="9" id="KW-0175">Coiled coil</keyword>
<feature type="transmembrane region" description="Helical" evidence="10">
    <location>
        <begin position="163"/>
        <end position="181"/>
    </location>
</feature>